<feature type="domain" description="Core-binding (CB)" evidence="2">
    <location>
        <begin position="33"/>
        <end position="90"/>
    </location>
</feature>
<dbReference type="InterPro" id="IPR010998">
    <property type="entry name" value="Integrase_recombinase_N"/>
</dbReference>
<dbReference type="Gene3D" id="1.10.150.130">
    <property type="match status" value="1"/>
</dbReference>
<comment type="caution">
    <text evidence="3">The sequence shown here is derived from an EMBL/GenBank/DDBJ whole genome shotgun (WGS) entry which is preliminary data.</text>
</comment>
<evidence type="ECO:0000259" key="2">
    <source>
        <dbReference type="PROSITE" id="PS51900"/>
    </source>
</evidence>
<dbReference type="Pfam" id="PF14659">
    <property type="entry name" value="Phage_int_SAM_3"/>
    <property type="match status" value="1"/>
</dbReference>
<dbReference type="AlphaFoldDB" id="X1G6D7"/>
<feature type="non-terminal residue" evidence="3">
    <location>
        <position position="90"/>
    </location>
</feature>
<protein>
    <recommendedName>
        <fullName evidence="2">Core-binding (CB) domain-containing protein</fullName>
    </recommendedName>
</protein>
<sequence>DHAEALRFQDVCNRLGPTEALRVWEAATPGGGHTVASFIDGHLDVLSGVEKKTIAEYRRYLTRDIEQTLGHIPLSTLSRTDISRWVNKMR</sequence>
<dbReference type="GO" id="GO:0015074">
    <property type="term" value="P:DNA integration"/>
    <property type="evidence" value="ECO:0007669"/>
    <property type="project" value="InterPro"/>
</dbReference>
<evidence type="ECO:0000313" key="3">
    <source>
        <dbReference type="EMBL" id="GAH53451.1"/>
    </source>
</evidence>
<dbReference type="GO" id="GO:0003677">
    <property type="term" value="F:DNA binding"/>
    <property type="evidence" value="ECO:0007669"/>
    <property type="project" value="UniProtKB-KW"/>
</dbReference>
<proteinExistence type="predicted"/>
<accession>X1G6D7</accession>
<dbReference type="PROSITE" id="PS51900">
    <property type="entry name" value="CB"/>
    <property type="match status" value="1"/>
</dbReference>
<reference evidence="3" key="1">
    <citation type="journal article" date="2014" name="Front. Microbiol.">
        <title>High frequency of phylogenetically diverse reductive dehalogenase-homologous genes in deep subseafloor sedimentary metagenomes.</title>
        <authorList>
            <person name="Kawai M."/>
            <person name="Futagami T."/>
            <person name="Toyoda A."/>
            <person name="Takaki Y."/>
            <person name="Nishi S."/>
            <person name="Hori S."/>
            <person name="Arai W."/>
            <person name="Tsubouchi T."/>
            <person name="Morono Y."/>
            <person name="Uchiyama I."/>
            <person name="Ito T."/>
            <person name="Fujiyama A."/>
            <person name="Inagaki F."/>
            <person name="Takami H."/>
        </authorList>
    </citation>
    <scope>NUCLEOTIDE SEQUENCE</scope>
    <source>
        <strain evidence="3">Expedition CK06-06</strain>
    </source>
</reference>
<gene>
    <name evidence="3" type="ORF">S03H2_26691</name>
</gene>
<dbReference type="InterPro" id="IPR011010">
    <property type="entry name" value="DNA_brk_join_enz"/>
</dbReference>
<dbReference type="InterPro" id="IPR004107">
    <property type="entry name" value="Integrase_SAM-like_N"/>
</dbReference>
<dbReference type="InterPro" id="IPR044068">
    <property type="entry name" value="CB"/>
</dbReference>
<keyword evidence="1" id="KW-0238">DNA-binding</keyword>
<name>X1G6D7_9ZZZZ</name>
<dbReference type="EMBL" id="BARU01015595">
    <property type="protein sequence ID" value="GAH53451.1"/>
    <property type="molecule type" value="Genomic_DNA"/>
</dbReference>
<evidence type="ECO:0000256" key="1">
    <source>
        <dbReference type="ARBA" id="ARBA00023125"/>
    </source>
</evidence>
<organism evidence="3">
    <name type="scientific">marine sediment metagenome</name>
    <dbReference type="NCBI Taxonomy" id="412755"/>
    <lineage>
        <taxon>unclassified sequences</taxon>
        <taxon>metagenomes</taxon>
        <taxon>ecological metagenomes</taxon>
    </lineage>
</organism>
<dbReference type="SUPFAM" id="SSF56349">
    <property type="entry name" value="DNA breaking-rejoining enzymes"/>
    <property type="match status" value="1"/>
</dbReference>
<feature type="non-terminal residue" evidence="3">
    <location>
        <position position="1"/>
    </location>
</feature>